<dbReference type="Proteomes" id="UP000653002">
    <property type="component" value="Unassembled WGS sequence"/>
</dbReference>
<gene>
    <name evidence="1" type="ORF">GUH15_18185</name>
</gene>
<proteinExistence type="predicted"/>
<evidence type="ECO:0000313" key="1">
    <source>
        <dbReference type="EMBL" id="MBD4337950.1"/>
    </source>
</evidence>
<dbReference type="EMBL" id="JAABFR010001450">
    <property type="protein sequence ID" value="MBD4337950.1"/>
    <property type="molecule type" value="Genomic_DNA"/>
</dbReference>
<sequence>MIKEHIPLSVKTLGVAITAQDFADLAMTVEGVNKAAVDYECSRKLTVYINPDNGSSAGDARIDKV</sequence>
<comment type="caution">
    <text evidence="1">The sequence shown here is derived from an EMBL/GenBank/DDBJ whole genome shotgun (WGS) entry which is preliminary data.</text>
</comment>
<accession>A0A8I0H9U7</accession>
<feature type="non-terminal residue" evidence="1">
    <location>
        <position position="65"/>
    </location>
</feature>
<dbReference type="AlphaFoldDB" id="A0A8I0H9U7"/>
<evidence type="ECO:0000313" key="2">
    <source>
        <dbReference type="Proteomes" id="UP000653002"/>
    </source>
</evidence>
<reference evidence="1" key="1">
    <citation type="submission" date="2020-01" db="EMBL/GenBank/DDBJ databases">
        <authorList>
            <person name="Richard D."/>
        </authorList>
    </citation>
    <scope>NUCLEOTIDE SEQUENCE</scope>
    <source>
        <strain evidence="1">JP541</strain>
    </source>
</reference>
<name>A0A8I0H9U7_XANCI</name>
<organism evidence="1 2">
    <name type="scientific">Xanthomonas citri pv. citri</name>
    <dbReference type="NCBI Taxonomy" id="611301"/>
    <lineage>
        <taxon>Bacteria</taxon>
        <taxon>Pseudomonadati</taxon>
        <taxon>Pseudomonadota</taxon>
        <taxon>Gammaproteobacteria</taxon>
        <taxon>Lysobacterales</taxon>
        <taxon>Lysobacteraceae</taxon>
        <taxon>Xanthomonas</taxon>
    </lineage>
</organism>
<protein>
    <submittedName>
        <fullName evidence="1">Uncharacterized protein</fullName>
    </submittedName>
</protein>